<evidence type="ECO:0000256" key="4">
    <source>
        <dbReference type="ARBA" id="ARBA00023136"/>
    </source>
</evidence>
<feature type="compositionally biased region" description="Basic and acidic residues" evidence="6">
    <location>
        <begin position="159"/>
        <end position="176"/>
    </location>
</feature>
<evidence type="ECO:0000256" key="3">
    <source>
        <dbReference type="ARBA" id="ARBA00022989"/>
    </source>
</evidence>
<keyword evidence="5" id="KW-0931">ER-Golgi transport</keyword>
<evidence type="ECO:0000256" key="5">
    <source>
        <dbReference type="RuleBase" id="RU367026"/>
    </source>
</evidence>
<dbReference type="InterPro" id="IPR040463">
    <property type="entry name" value="BAP29/BAP31_N"/>
</dbReference>
<dbReference type="GO" id="GO:0006888">
    <property type="term" value="P:endoplasmic reticulum to Golgi vesicle-mediated transport"/>
    <property type="evidence" value="ECO:0007669"/>
    <property type="project" value="UniProtKB-UniRule"/>
</dbReference>
<keyword evidence="3 5" id="KW-1133">Transmembrane helix</keyword>
<comment type="subcellular location">
    <subcellularLocation>
        <location evidence="5">Endoplasmic reticulum membrane</location>
        <topology evidence="5">Multi-pass membrane protein</topology>
    </subcellularLocation>
    <subcellularLocation>
        <location evidence="1">Membrane</location>
        <topology evidence="1">Multi-pass membrane protein</topology>
    </subcellularLocation>
</comment>
<feature type="compositionally biased region" description="Polar residues" evidence="6">
    <location>
        <begin position="144"/>
        <end position="157"/>
    </location>
</feature>
<gene>
    <name evidence="8" type="primary">YET3</name>
    <name evidence="8" type="ORF">MCUN1_002391</name>
</gene>
<keyword evidence="5" id="KW-0256">Endoplasmic reticulum</keyword>
<evidence type="ECO:0000313" key="8">
    <source>
        <dbReference type="EMBL" id="WFD35535.1"/>
    </source>
</evidence>
<accession>A0AAF0J6X7</accession>
<comment type="function">
    <text evidence="5">May play a role in anterograde transport of membrane proteins from the endoplasmic reticulum to the Golgi.</text>
</comment>
<dbReference type="GO" id="GO:0006886">
    <property type="term" value="P:intracellular protein transport"/>
    <property type="evidence" value="ECO:0007669"/>
    <property type="project" value="UniProtKB-UniRule"/>
</dbReference>
<keyword evidence="2 5" id="KW-0812">Transmembrane</keyword>
<sequence>MTLYYSIVFSLLIFEMAMFGILIVPLPFSMRRKLFHFLATSEVVAKINYGVRITFIFVAVLFIDAFQRMLKVTAEVQTDHVNYHDFRAETNYHAKKFYAQRNVYLTGFTLFLSLYVPPDTLTSILSRTHALVLDLIHAQEELASQDSPAGGSSNVQIETMKKQMEQQQKEYNRLADELASVKGAAPSTKSD</sequence>
<evidence type="ECO:0000259" key="7">
    <source>
        <dbReference type="Pfam" id="PF05529"/>
    </source>
</evidence>
<evidence type="ECO:0000313" key="9">
    <source>
        <dbReference type="Proteomes" id="UP001219933"/>
    </source>
</evidence>
<dbReference type="Pfam" id="PF05529">
    <property type="entry name" value="Bap31"/>
    <property type="match status" value="1"/>
</dbReference>
<dbReference type="AlphaFoldDB" id="A0AAF0J6X7"/>
<feature type="transmembrane region" description="Helical" evidence="5">
    <location>
        <begin position="49"/>
        <end position="66"/>
    </location>
</feature>
<feature type="domain" description="BAP29/BAP31 transmembrane" evidence="7">
    <location>
        <begin position="1"/>
        <end position="142"/>
    </location>
</feature>
<dbReference type="GO" id="GO:0005789">
    <property type="term" value="C:endoplasmic reticulum membrane"/>
    <property type="evidence" value="ECO:0007669"/>
    <property type="project" value="UniProtKB-SubCell"/>
</dbReference>
<dbReference type="EMBL" id="CP119879">
    <property type="protein sequence ID" value="WFD35535.1"/>
    <property type="molecule type" value="Genomic_DNA"/>
</dbReference>
<keyword evidence="5" id="KW-0653">Protein transport</keyword>
<comment type="similarity">
    <text evidence="5">Belongs to the BCAP29/BCAP31 family.</text>
</comment>
<feature type="transmembrane region" description="Helical" evidence="5">
    <location>
        <begin position="6"/>
        <end position="28"/>
    </location>
</feature>
<dbReference type="PANTHER" id="PTHR12701:SF20">
    <property type="entry name" value="ENDOPLASMIC RETICULUM TRANSMEMBRANE PROTEIN"/>
    <property type="match status" value="1"/>
</dbReference>
<evidence type="ECO:0000256" key="2">
    <source>
        <dbReference type="ARBA" id="ARBA00022692"/>
    </source>
</evidence>
<comment type="caution">
    <text evidence="5">Lacks conserved residue(s) required for the propagation of feature annotation.</text>
</comment>
<keyword evidence="9" id="KW-1185">Reference proteome</keyword>
<feature type="region of interest" description="Disordered" evidence="6">
    <location>
        <begin position="144"/>
        <end position="191"/>
    </location>
</feature>
<organism evidence="8 9">
    <name type="scientific">Malassezia cuniculi</name>
    <dbReference type="NCBI Taxonomy" id="948313"/>
    <lineage>
        <taxon>Eukaryota</taxon>
        <taxon>Fungi</taxon>
        <taxon>Dikarya</taxon>
        <taxon>Basidiomycota</taxon>
        <taxon>Ustilaginomycotina</taxon>
        <taxon>Malasseziomycetes</taxon>
        <taxon>Malasseziales</taxon>
        <taxon>Malasseziaceae</taxon>
        <taxon>Malassezia</taxon>
    </lineage>
</organism>
<dbReference type="PANTHER" id="PTHR12701">
    <property type="entry name" value="BCR-ASSOCIATED PROTEIN, BAP"/>
    <property type="match status" value="1"/>
</dbReference>
<dbReference type="GO" id="GO:0070973">
    <property type="term" value="P:protein localization to endoplasmic reticulum exit site"/>
    <property type="evidence" value="ECO:0007669"/>
    <property type="project" value="UniProtKB-UniRule"/>
</dbReference>
<keyword evidence="4 5" id="KW-0472">Membrane</keyword>
<reference evidence="8" key="1">
    <citation type="submission" date="2023-03" db="EMBL/GenBank/DDBJ databases">
        <title>Mating type loci evolution in Malassezia.</title>
        <authorList>
            <person name="Coelho M.A."/>
        </authorList>
    </citation>
    <scope>NUCLEOTIDE SEQUENCE</scope>
    <source>
        <strain evidence="8">CBS 11721</strain>
    </source>
</reference>
<name>A0AAF0J6X7_9BASI</name>
<dbReference type="InterPro" id="IPR008417">
    <property type="entry name" value="BAP29/BAP31"/>
</dbReference>
<evidence type="ECO:0000256" key="6">
    <source>
        <dbReference type="SAM" id="MobiDB-lite"/>
    </source>
</evidence>
<evidence type="ECO:0000256" key="1">
    <source>
        <dbReference type="ARBA" id="ARBA00004141"/>
    </source>
</evidence>
<keyword evidence="5" id="KW-0813">Transport</keyword>
<proteinExistence type="inferred from homology"/>
<protein>
    <recommendedName>
        <fullName evidence="5">Endoplasmic reticulum transmembrane protein</fullName>
    </recommendedName>
</protein>
<dbReference type="Proteomes" id="UP001219933">
    <property type="component" value="Chromosome 3"/>
</dbReference>